<dbReference type="InterPro" id="IPR025723">
    <property type="entry name" value="ArsA/GET3_ATPase-like"/>
</dbReference>
<evidence type="ECO:0000313" key="2">
    <source>
        <dbReference type="EMBL" id="KXP00168.1"/>
    </source>
</evidence>
<feature type="domain" description="ArsA/GET3 Anion-transporting ATPase-like" evidence="1">
    <location>
        <begin position="204"/>
        <end position="247"/>
    </location>
</feature>
<dbReference type="Proteomes" id="UP000070409">
    <property type="component" value="Unassembled WGS sequence"/>
</dbReference>
<evidence type="ECO:0000313" key="3">
    <source>
        <dbReference type="Proteomes" id="UP000070409"/>
    </source>
</evidence>
<gene>
    <name evidence="2" type="ORF">AXK61_15760</name>
</gene>
<dbReference type="Gene3D" id="3.40.50.300">
    <property type="entry name" value="P-loop containing nucleotide triphosphate hydrolases"/>
    <property type="match status" value="1"/>
</dbReference>
<organism evidence="2 3">
    <name type="scientific">Tsukamurella pseudospumae</name>
    <dbReference type="NCBI Taxonomy" id="239498"/>
    <lineage>
        <taxon>Bacteria</taxon>
        <taxon>Bacillati</taxon>
        <taxon>Actinomycetota</taxon>
        <taxon>Actinomycetes</taxon>
        <taxon>Mycobacteriales</taxon>
        <taxon>Tsukamurellaceae</taxon>
        <taxon>Tsukamurella</taxon>
    </lineage>
</organism>
<protein>
    <submittedName>
        <fullName evidence="2">ATPase</fullName>
    </submittedName>
</protein>
<reference evidence="2 3" key="1">
    <citation type="submission" date="2016-02" db="EMBL/GenBank/DDBJ databases">
        <authorList>
            <person name="Teng J.L."/>
            <person name="Tang Y."/>
            <person name="Huang Y."/>
            <person name="Guo F."/>
            <person name="Wei W."/>
            <person name="Chen J.H."/>
            <person name="Wong S.Y."/>
            <person name="Lau S.K."/>
            <person name="Woo P.C."/>
        </authorList>
    </citation>
    <scope>NUCLEOTIDE SEQUENCE [LARGE SCALE GENOMIC DNA]</scope>
    <source>
        <strain evidence="2 3">JCM 13375</strain>
    </source>
</reference>
<dbReference type="InterPro" id="IPR016300">
    <property type="entry name" value="ATPase_ArsA/GET3"/>
</dbReference>
<dbReference type="SUPFAM" id="SSF52540">
    <property type="entry name" value="P-loop containing nucleoside triphosphate hydrolases"/>
    <property type="match status" value="1"/>
</dbReference>
<comment type="caution">
    <text evidence="2">The sequence shown here is derived from an EMBL/GenBank/DDBJ whole genome shotgun (WGS) entry which is preliminary data.</text>
</comment>
<dbReference type="PANTHER" id="PTHR10803">
    <property type="entry name" value="ARSENICAL PUMP-DRIVING ATPASE ARSENITE-TRANSLOCATING ATPASE"/>
    <property type="match status" value="1"/>
</dbReference>
<evidence type="ECO:0000259" key="1">
    <source>
        <dbReference type="Pfam" id="PF02374"/>
    </source>
</evidence>
<accession>A0A137ZPR0</accession>
<name>A0A137ZPR0_9ACTN</name>
<dbReference type="Pfam" id="PF02374">
    <property type="entry name" value="ArsA_ATPase"/>
    <property type="match status" value="2"/>
</dbReference>
<feature type="domain" description="ArsA/GET3 Anion-transporting ATPase-like" evidence="1">
    <location>
        <begin position="26"/>
        <end position="185"/>
    </location>
</feature>
<sequence>MSEAGPGGVAQDTAAAWPEGLRDSRLHFVSGKGGTGKSTVAAALALALAERGKKVLLIEVEGRAGIAPTFELGELPPTETKIATAGTGTVFALPMDVEATFLDYLKTNYGMGLAARALKSIGAIEFATTLAPGLKDILITGKIMECTQRRDRDGRYAYDAIVVDAPPTGRIGKFLDVTRAMKEIAKAGPIAGQADRVVRLLHSPDTVVHLVTLLESLPIQETAEAARELRELDLTVGAVIVNRTLPQLLDADELRAAADGTVDGTAVRAALDGAGLALSDEDLAGLLTETIQFARTVDGQDEARADLRAIDVAGRLELPLLTGGVDLRGVRELAGALEEAGVR</sequence>
<keyword evidence="3" id="KW-1185">Reference proteome</keyword>
<dbReference type="EMBL" id="LSRE01000008">
    <property type="protein sequence ID" value="KXP00168.1"/>
    <property type="molecule type" value="Genomic_DNA"/>
</dbReference>
<proteinExistence type="predicted"/>
<dbReference type="PANTHER" id="PTHR10803:SF31">
    <property type="entry name" value="ATPASE RV3679-RELATED"/>
    <property type="match status" value="1"/>
</dbReference>
<dbReference type="InterPro" id="IPR027417">
    <property type="entry name" value="P-loop_NTPase"/>
</dbReference>